<dbReference type="RefSeq" id="WP_265163304.1">
    <property type="nucleotide sequence ID" value="NZ_CP069620.1"/>
</dbReference>
<dbReference type="Proteomes" id="UP001163981">
    <property type="component" value="Chromosome"/>
</dbReference>
<keyword evidence="2" id="KW-1185">Reference proteome</keyword>
<evidence type="ECO:0000313" key="1">
    <source>
        <dbReference type="EMBL" id="UZH54962.1"/>
    </source>
</evidence>
<dbReference type="EMBL" id="CP069620">
    <property type="protein sequence ID" value="UZH54962.1"/>
    <property type="molecule type" value="Genomic_DNA"/>
</dbReference>
<protein>
    <submittedName>
        <fullName evidence="1">Uncharacterized protein</fullName>
    </submittedName>
</protein>
<sequence>MGFKNFIAAFLILLFLGKIVSIDAKFIGVILEASEVTLVNKMCLKQQLTEGSHSEFTHADITSHVELDYLCHVSFDFRPEEEFKTLTAKHFKENSYHPPEIFPISRDKFYPPPKV</sequence>
<organism evidence="1 2">
    <name type="scientific">Salinimicrobium tongyeongense</name>
    <dbReference type="NCBI Taxonomy" id="2809707"/>
    <lineage>
        <taxon>Bacteria</taxon>
        <taxon>Pseudomonadati</taxon>
        <taxon>Bacteroidota</taxon>
        <taxon>Flavobacteriia</taxon>
        <taxon>Flavobacteriales</taxon>
        <taxon>Flavobacteriaceae</taxon>
        <taxon>Salinimicrobium</taxon>
    </lineage>
</organism>
<evidence type="ECO:0000313" key="2">
    <source>
        <dbReference type="Proteomes" id="UP001163981"/>
    </source>
</evidence>
<name>A0ABY6NPZ2_9FLAO</name>
<reference evidence="1" key="1">
    <citation type="submission" date="2021-02" db="EMBL/GenBank/DDBJ databases">
        <title>Salinimicrobium sp. nov. isolated from seawater in Tongyeong, Republic of Korea.</title>
        <authorList>
            <person name="Lee S.-J."/>
        </authorList>
    </citation>
    <scope>NUCLEOTIDE SEQUENCE</scope>
    <source>
        <strain evidence="1">HN-2-9-2</strain>
    </source>
</reference>
<accession>A0ABY6NPZ2</accession>
<proteinExistence type="predicted"/>
<gene>
    <name evidence="1" type="ORF">JRG66_13485</name>
</gene>